<dbReference type="EMBL" id="JAQMPX010000076">
    <property type="protein sequence ID" value="MDB9139094.1"/>
    <property type="molecule type" value="Genomic_DNA"/>
</dbReference>
<dbReference type="Proteomes" id="UP000095591">
    <property type="component" value="Unassembled WGS sequence"/>
</dbReference>
<dbReference type="SUPFAM" id="SSF48452">
    <property type="entry name" value="TPR-like"/>
    <property type="match status" value="1"/>
</dbReference>
<dbReference type="PROSITE" id="PS50109">
    <property type="entry name" value="HIS_KIN"/>
    <property type="match status" value="1"/>
</dbReference>
<dbReference type="GO" id="GO:0000160">
    <property type="term" value="P:phosphorelay signal transduction system"/>
    <property type="evidence" value="ECO:0007669"/>
    <property type="project" value="UniProtKB-KW"/>
</dbReference>
<name>A0A173RUJ1_PARDI</name>
<feature type="chain" id="PRO_5014250232" description="histidine kinase" evidence="7">
    <location>
        <begin position="21"/>
        <end position="514"/>
    </location>
</feature>
<dbReference type="InterPro" id="IPR050736">
    <property type="entry name" value="Sensor_HK_Regulatory"/>
</dbReference>
<evidence type="ECO:0000313" key="13">
    <source>
        <dbReference type="Proteomes" id="UP000095591"/>
    </source>
</evidence>
<evidence type="ECO:0000313" key="14">
    <source>
        <dbReference type="Proteomes" id="UP000195950"/>
    </source>
</evidence>
<keyword evidence="3 9" id="KW-0808">Transferase</keyword>
<dbReference type="EMBL" id="CP120353">
    <property type="protein sequence ID" value="WET65736.1"/>
    <property type="molecule type" value="Genomic_DNA"/>
</dbReference>
<dbReference type="PRINTS" id="PR00344">
    <property type="entry name" value="BCTRLSENSOR"/>
</dbReference>
<dbReference type="RefSeq" id="WP_005868308.1">
    <property type="nucleotide sequence ID" value="NZ_CAXSKO010000017.1"/>
</dbReference>
<dbReference type="Pfam" id="PF02518">
    <property type="entry name" value="HATPase_c"/>
    <property type="match status" value="1"/>
</dbReference>
<evidence type="ECO:0000313" key="10">
    <source>
        <dbReference type="EMBL" id="MDB9139094.1"/>
    </source>
</evidence>
<evidence type="ECO:0000256" key="2">
    <source>
        <dbReference type="ARBA" id="ARBA00012438"/>
    </source>
</evidence>
<dbReference type="GO" id="GO:0004673">
    <property type="term" value="F:protein histidine kinase activity"/>
    <property type="evidence" value="ECO:0007669"/>
    <property type="project" value="UniProtKB-EC"/>
</dbReference>
<dbReference type="GO" id="GO:0005524">
    <property type="term" value="F:ATP binding"/>
    <property type="evidence" value="ECO:0007669"/>
    <property type="project" value="UniProtKB-KW"/>
</dbReference>
<keyword evidence="5" id="KW-0902">Two-component regulatory system</keyword>
<evidence type="ECO:0000256" key="7">
    <source>
        <dbReference type="SAM" id="SignalP"/>
    </source>
</evidence>
<evidence type="ECO:0000313" key="12">
    <source>
        <dbReference type="EMBL" id="WET65736.1"/>
    </source>
</evidence>
<evidence type="ECO:0000313" key="9">
    <source>
        <dbReference type="EMBL" id="CUM81416.1"/>
    </source>
</evidence>
<evidence type="ECO:0000256" key="3">
    <source>
        <dbReference type="ARBA" id="ARBA00022679"/>
    </source>
</evidence>
<dbReference type="InterPro" id="IPR005467">
    <property type="entry name" value="His_kinase_dom"/>
</dbReference>
<reference evidence="11" key="3">
    <citation type="journal article" date="2018" name="BMC Genomics">
        <title>Whole genome sequencing and function prediction of 133 gut anaerobes isolated from chicken caecum in pure cultures.</title>
        <authorList>
            <person name="Medvecky M."/>
            <person name="Cejkova D."/>
            <person name="Polansky O."/>
            <person name="Karasova D."/>
            <person name="Kubasova T."/>
            <person name="Cizek A."/>
            <person name="Rychlik I."/>
        </authorList>
    </citation>
    <scope>NUCLEOTIDE SEQUENCE</scope>
    <source>
        <strain evidence="11">An199</strain>
    </source>
</reference>
<dbReference type="Proteomes" id="UP001221009">
    <property type="component" value="Chromosome"/>
</dbReference>
<dbReference type="EMBL" id="CYXP01000001">
    <property type="protein sequence ID" value="CUM81416.1"/>
    <property type="molecule type" value="Genomic_DNA"/>
</dbReference>
<dbReference type="PANTHER" id="PTHR43711:SF26">
    <property type="entry name" value="SENSOR HISTIDINE KINASE RCSC"/>
    <property type="match status" value="1"/>
</dbReference>
<keyword evidence="11" id="KW-0547">Nucleotide-binding</keyword>
<dbReference type="PANTHER" id="PTHR43711">
    <property type="entry name" value="TWO-COMPONENT HISTIDINE KINASE"/>
    <property type="match status" value="1"/>
</dbReference>
<keyword evidence="4 10" id="KW-0418">Kinase</keyword>
<evidence type="ECO:0000256" key="1">
    <source>
        <dbReference type="ARBA" id="ARBA00000085"/>
    </source>
</evidence>
<accession>A0A173RUJ1</accession>
<dbReference type="InterPro" id="IPR003594">
    <property type="entry name" value="HATPase_dom"/>
</dbReference>
<keyword evidence="11" id="KW-0067">ATP-binding</keyword>
<comment type="catalytic activity">
    <reaction evidence="1">
        <text>ATP + protein L-histidine = ADP + protein N-phospho-L-histidine.</text>
        <dbReference type="EC" id="2.7.13.3"/>
    </reaction>
</comment>
<dbReference type="Proteomes" id="UP001211522">
    <property type="component" value="Unassembled WGS sequence"/>
</dbReference>
<keyword evidence="6" id="KW-0472">Membrane</keyword>
<sequence length="514" mass="59005">MRVIYLLLSFMLCFYPVTQAQNTTNQFMTQAQSSLEKKDYTKARYLFLQAYKSLSQKGDYKQAIDAGTQAAYLYYRENYYQEAFDLCRQMNQFILTEEQKLQKSLYEQRFQVTKERLEMYIKLKNAAQAQVQLNTLDNLASQAGDEKLSNNLLYTQAGYYYTFGQNEQGDAAFQKLINQYKEKKEYEKVNDCYRNLISIARKANNAPLMERTYDKYIVWTDSVKALTAEDKLGALQQKYDQSLQTIQEKDDKLSVKQYMIVGLITFVVILIAALLFLGFLLLRFIVLNKKLKKIIQTTNEHSEQQAQFIQNISVQMEPTLNKLSASAKELQAVAPKQAEDVWTRVEALKQFTVHIQELSSLENTLMEPYEVSSFNVGNFSKKIVEKVKGDIQPEVNLVTDVPQLEIKTNAEHLEQVLLHLLKNAALYTSSGNIRLEFKRKGAHVCQFIITDNGTGIPDDLKENLFKPFNEAKDLAQGDGLGLPICALMVSKLNGTLSIDKEYKKGCRFVLVLQI</sequence>
<reference evidence="14" key="2">
    <citation type="submission" date="2017-04" db="EMBL/GenBank/DDBJ databases">
        <title>Function of individual gut microbiota members based on whole genome sequencing of pure cultures obtained from chicken caecum.</title>
        <authorList>
            <person name="Medvecky M."/>
            <person name="Cejkova D."/>
            <person name="Polansky O."/>
            <person name="Karasova D."/>
            <person name="Kubasova T."/>
            <person name="Cizek A."/>
            <person name="Rychlik I."/>
        </authorList>
    </citation>
    <scope>NUCLEOTIDE SEQUENCE [LARGE SCALE GENOMIC DNA]</scope>
    <source>
        <strain evidence="14">An199</strain>
    </source>
</reference>
<dbReference type="InterPro" id="IPR004358">
    <property type="entry name" value="Sig_transdc_His_kin-like_C"/>
</dbReference>
<reference evidence="9 13" key="1">
    <citation type="submission" date="2015-09" db="EMBL/GenBank/DDBJ databases">
        <authorList>
            <consortium name="Pathogen Informatics"/>
        </authorList>
    </citation>
    <scope>NUCLEOTIDE SEQUENCE [LARGE SCALE GENOMIC DNA]</scope>
    <source>
        <strain evidence="9 13">2789STDY5608872</strain>
    </source>
</reference>
<evidence type="ECO:0000256" key="5">
    <source>
        <dbReference type="ARBA" id="ARBA00023012"/>
    </source>
</evidence>
<gene>
    <name evidence="9" type="primary">rpfC_1</name>
    <name evidence="11" type="ORF">B5F32_05255</name>
    <name evidence="9" type="ORF">ERS852429_00701</name>
    <name evidence="12" type="ORF">P2T59_07040</name>
    <name evidence="10" type="ORF">PN612_11315</name>
</gene>
<keyword evidence="6" id="KW-0812">Transmembrane</keyword>
<reference evidence="12" key="5">
    <citation type="submission" date="2023-03" db="EMBL/GenBank/DDBJ databases">
        <title>Parabacteroides distasonis, a bacteria resistant against UC.</title>
        <authorList>
            <person name="Dai W."/>
        </authorList>
    </citation>
    <scope>NUCLEOTIDE SEQUENCE</scope>
    <source>
        <strain evidence="12">F1-28</strain>
    </source>
</reference>
<evidence type="ECO:0000256" key="4">
    <source>
        <dbReference type="ARBA" id="ARBA00022777"/>
    </source>
</evidence>
<feature type="transmembrane region" description="Helical" evidence="6">
    <location>
        <begin position="258"/>
        <end position="286"/>
    </location>
</feature>
<dbReference type="Proteomes" id="UP000195950">
    <property type="component" value="Unassembled WGS sequence"/>
</dbReference>
<protein>
    <recommendedName>
        <fullName evidence="2">histidine kinase</fullName>
        <ecNumber evidence="2">2.7.13.3</ecNumber>
    </recommendedName>
</protein>
<keyword evidence="6" id="KW-1133">Transmembrane helix</keyword>
<feature type="domain" description="Histidine kinase" evidence="8">
    <location>
        <begin position="311"/>
        <end position="514"/>
    </location>
</feature>
<dbReference type="SMART" id="SM00387">
    <property type="entry name" value="HATPase_c"/>
    <property type="match status" value="1"/>
</dbReference>
<dbReference type="EC" id="2.7.13.3" evidence="2"/>
<dbReference type="CDD" id="cd00075">
    <property type="entry name" value="HATPase"/>
    <property type="match status" value="1"/>
</dbReference>
<keyword evidence="7" id="KW-0732">Signal</keyword>
<dbReference type="EMBL" id="NFJX01000003">
    <property type="protein sequence ID" value="OUP21214.1"/>
    <property type="molecule type" value="Genomic_DNA"/>
</dbReference>
<dbReference type="Gene3D" id="3.30.565.10">
    <property type="entry name" value="Histidine kinase-like ATPase, C-terminal domain"/>
    <property type="match status" value="1"/>
</dbReference>
<dbReference type="InterPro" id="IPR011990">
    <property type="entry name" value="TPR-like_helical_dom_sf"/>
</dbReference>
<feature type="signal peptide" evidence="7">
    <location>
        <begin position="1"/>
        <end position="20"/>
    </location>
</feature>
<dbReference type="InterPro" id="IPR036890">
    <property type="entry name" value="HATPase_C_sf"/>
</dbReference>
<evidence type="ECO:0000313" key="11">
    <source>
        <dbReference type="EMBL" id="OUP21214.1"/>
    </source>
</evidence>
<evidence type="ECO:0000259" key="8">
    <source>
        <dbReference type="PROSITE" id="PS50109"/>
    </source>
</evidence>
<dbReference type="AlphaFoldDB" id="A0A173RUJ1"/>
<reference evidence="10" key="4">
    <citation type="submission" date="2023-01" db="EMBL/GenBank/DDBJ databases">
        <title>Human gut microbiome strain richness.</title>
        <authorList>
            <person name="Chen-Liaw A."/>
        </authorList>
    </citation>
    <scope>NUCLEOTIDE SEQUENCE</scope>
    <source>
        <strain evidence="10">D35st1_E5_D35t1_190705</strain>
    </source>
</reference>
<organism evidence="9 13">
    <name type="scientific">Parabacteroides distasonis</name>
    <dbReference type="NCBI Taxonomy" id="823"/>
    <lineage>
        <taxon>Bacteria</taxon>
        <taxon>Pseudomonadati</taxon>
        <taxon>Bacteroidota</taxon>
        <taxon>Bacteroidia</taxon>
        <taxon>Bacteroidales</taxon>
        <taxon>Tannerellaceae</taxon>
        <taxon>Parabacteroides</taxon>
    </lineage>
</organism>
<proteinExistence type="predicted"/>
<dbReference type="SUPFAM" id="SSF55874">
    <property type="entry name" value="ATPase domain of HSP90 chaperone/DNA topoisomerase II/histidine kinase"/>
    <property type="match status" value="1"/>
</dbReference>
<evidence type="ECO:0000256" key="6">
    <source>
        <dbReference type="SAM" id="Phobius"/>
    </source>
</evidence>